<gene>
    <name evidence="1" type="ORF">QI30_04865</name>
</gene>
<dbReference type="SUPFAM" id="SSF116922">
    <property type="entry name" value="YugE-like"/>
    <property type="match status" value="1"/>
</dbReference>
<dbReference type="EMBL" id="JTFC01000017">
    <property type="protein sequence ID" value="RUS57579.1"/>
    <property type="molecule type" value="Genomic_DNA"/>
</dbReference>
<dbReference type="Proteomes" id="UP000288623">
    <property type="component" value="Unassembled WGS sequence"/>
</dbReference>
<comment type="caution">
    <text evidence="1">The sequence shown here is derived from an EMBL/GenBank/DDBJ whole genome shotgun (WGS) entry which is preliminary data.</text>
</comment>
<evidence type="ECO:0000313" key="1">
    <source>
        <dbReference type="EMBL" id="RUS57579.1"/>
    </source>
</evidence>
<proteinExistence type="predicted"/>
<dbReference type="Pfam" id="PF08958">
    <property type="entry name" value="DUF1871"/>
    <property type="match status" value="1"/>
</dbReference>
<accession>A0A433RWE4</accession>
<reference evidence="1 2" key="1">
    <citation type="submission" date="2014-11" db="EMBL/GenBank/DDBJ databases">
        <title>Genome sequence and analysis of novel Kurthia sp.</title>
        <authorList>
            <person name="Lawson J.N."/>
            <person name="Gonzalez J.E."/>
            <person name="Rinauldi L."/>
            <person name="Xuan Z."/>
            <person name="Firman A."/>
            <person name="Shaddox L."/>
            <person name="Trudeau A."/>
            <person name="Shah S."/>
            <person name="Reiman D."/>
        </authorList>
    </citation>
    <scope>NUCLEOTIDE SEQUENCE [LARGE SCALE GENOMIC DNA]</scope>
    <source>
        <strain evidence="1 2">3B1D</strain>
    </source>
</reference>
<sequence>MEAMDNIDIQREAEHMLAQWNALKLEDDQAVKLFEALQETFDPSALGNQIQRIYETSSQMWLPIEECIDTARKLIVLKLAALLKSK</sequence>
<name>A0A433RWE4_9BACL</name>
<dbReference type="InterPro" id="IPR015053">
    <property type="entry name" value="DUF1871"/>
</dbReference>
<keyword evidence="2" id="KW-1185">Reference proteome</keyword>
<protein>
    <submittedName>
        <fullName evidence="1">Uncharacterized protein</fullName>
    </submittedName>
</protein>
<evidence type="ECO:0000313" key="2">
    <source>
        <dbReference type="Proteomes" id="UP000288623"/>
    </source>
</evidence>
<dbReference type="InterPro" id="IPR023162">
    <property type="entry name" value="Apc36109-like_dom_sf"/>
</dbReference>
<dbReference type="Gene3D" id="1.10.340.20">
    <property type="entry name" value="Apc36109-like domain"/>
    <property type="match status" value="1"/>
</dbReference>
<dbReference type="AlphaFoldDB" id="A0A433RWE4"/>
<organism evidence="1 2">
    <name type="scientific">Candidatus Kurthia intestinigallinarum</name>
    <dbReference type="NCBI Taxonomy" id="1562256"/>
    <lineage>
        <taxon>Bacteria</taxon>
        <taxon>Bacillati</taxon>
        <taxon>Bacillota</taxon>
        <taxon>Bacilli</taxon>
        <taxon>Bacillales</taxon>
        <taxon>Caryophanaceae</taxon>
        <taxon>Kurthia</taxon>
    </lineage>
</organism>